<accession>A0A060TGV4</accession>
<evidence type="ECO:0000256" key="2">
    <source>
        <dbReference type="ARBA" id="ARBA00022679"/>
    </source>
</evidence>
<reference evidence="5" key="2">
    <citation type="submission" date="2014-06" db="EMBL/GenBank/DDBJ databases">
        <title>The complete genome of Blastobotrys (Arxula) adeninivorans LS3 - a yeast of biotechnological interest.</title>
        <authorList>
            <person name="Kunze G."/>
            <person name="Gaillardin C."/>
            <person name="Czernicka M."/>
            <person name="Durrens P."/>
            <person name="Martin T."/>
            <person name="Boer E."/>
            <person name="Gabaldon T."/>
            <person name="Cruz J."/>
            <person name="Talla E."/>
            <person name="Marck C."/>
            <person name="Goffeau A."/>
            <person name="Barbe V."/>
            <person name="Baret P."/>
            <person name="Baronian K."/>
            <person name="Beier S."/>
            <person name="Bleykasten C."/>
            <person name="Bode R."/>
            <person name="Casaregola S."/>
            <person name="Despons L."/>
            <person name="Fairhead C."/>
            <person name="Giersberg M."/>
            <person name="Gierski P."/>
            <person name="Hahnel U."/>
            <person name="Hartmann A."/>
            <person name="Jankowska D."/>
            <person name="Jubin C."/>
            <person name="Jung P."/>
            <person name="Lafontaine I."/>
            <person name="Leh-Louis V."/>
            <person name="Lemaire M."/>
            <person name="Marcet-Houben M."/>
            <person name="Mascher M."/>
            <person name="Morel G."/>
            <person name="Richard G.-F."/>
            <person name="Riechen J."/>
            <person name="Sacerdot C."/>
            <person name="Sarkar A."/>
            <person name="Savel G."/>
            <person name="Schacherer J."/>
            <person name="Sherman D."/>
            <person name="Straub M.-L."/>
            <person name="Stein N."/>
            <person name="Thierry A."/>
            <person name="Trautwein-Schult A."/>
            <person name="Westhof E."/>
            <person name="Worch S."/>
            <person name="Dujon B."/>
            <person name="Souciet J.-L."/>
            <person name="Wincker P."/>
            <person name="Scholz U."/>
            <person name="Neuveglise N."/>
        </authorList>
    </citation>
    <scope>NUCLEOTIDE SEQUENCE</scope>
    <source>
        <strain evidence="5">LS3</strain>
    </source>
</reference>
<dbReference type="GO" id="GO:0008757">
    <property type="term" value="F:S-adenosylmethionine-dependent methyltransferase activity"/>
    <property type="evidence" value="ECO:0007669"/>
    <property type="project" value="TreeGrafter"/>
</dbReference>
<keyword evidence="3" id="KW-0949">S-adenosyl-L-methionine</keyword>
<protein>
    <submittedName>
        <fullName evidence="5">ARAD1D26246p</fullName>
    </submittedName>
</protein>
<evidence type="ECO:0000256" key="4">
    <source>
        <dbReference type="ARBA" id="ARBA00023453"/>
    </source>
</evidence>
<name>A0A060TGV4_BLAAD</name>
<dbReference type="SUPFAM" id="SSF53335">
    <property type="entry name" value="S-adenosyl-L-methionine-dependent methyltransferases"/>
    <property type="match status" value="1"/>
</dbReference>
<evidence type="ECO:0000256" key="3">
    <source>
        <dbReference type="ARBA" id="ARBA00022691"/>
    </source>
</evidence>
<dbReference type="Pfam" id="PF01596">
    <property type="entry name" value="Methyltransf_3"/>
    <property type="match status" value="1"/>
</dbReference>
<sequence length="227" mass="24654">MNEPQFGERTVNPVWRKVDDYVNKKTGATEFDWVVEESLKAGLPAIAVSPAEAKLLYLYALSIGAKRILEVGTLGGYSAVWLAKALPEGGKVVTLEYEPLHAKVAKANIERAGFSDKVEVIVGNAHDTLRSSQVQSQAPFDMVFIDAEKSGYPDYFDGALEVCRKGAVLVIDNAIRRGSIADPKNDTDEINGVRGVYDRLERGLAEGTGIQTVSGKVYDGFIFAIAK</sequence>
<dbReference type="PANTHER" id="PTHR10509:SF14">
    <property type="entry name" value="CAFFEOYL-COA O-METHYLTRANSFERASE 3-RELATED"/>
    <property type="match status" value="1"/>
</dbReference>
<dbReference type="PhylomeDB" id="A0A060TGV4"/>
<dbReference type="EMBL" id="HG937694">
    <property type="protein sequence ID" value="CDP38072.1"/>
    <property type="molecule type" value="Genomic_DNA"/>
</dbReference>
<keyword evidence="1" id="KW-0489">Methyltransferase</keyword>
<dbReference type="InterPro" id="IPR050362">
    <property type="entry name" value="Cation-dep_OMT"/>
</dbReference>
<reference evidence="5" key="1">
    <citation type="submission" date="2014-02" db="EMBL/GenBank/DDBJ databases">
        <authorList>
            <person name="Genoscope - CEA"/>
        </authorList>
    </citation>
    <scope>NUCLEOTIDE SEQUENCE</scope>
    <source>
        <strain evidence="5">LS3</strain>
    </source>
</reference>
<dbReference type="GO" id="GO:0008171">
    <property type="term" value="F:O-methyltransferase activity"/>
    <property type="evidence" value="ECO:0007669"/>
    <property type="project" value="InterPro"/>
</dbReference>
<dbReference type="Gene3D" id="3.40.50.150">
    <property type="entry name" value="Vaccinia Virus protein VP39"/>
    <property type="match status" value="1"/>
</dbReference>
<dbReference type="CDD" id="cd02440">
    <property type="entry name" value="AdoMet_MTases"/>
    <property type="match status" value="1"/>
</dbReference>
<dbReference type="AlphaFoldDB" id="A0A060TGV4"/>
<proteinExistence type="inferred from homology"/>
<keyword evidence="2" id="KW-0808">Transferase</keyword>
<evidence type="ECO:0000256" key="1">
    <source>
        <dbReference type="ARBA" id="ARBA00022603"/>
    </source>
</evidence>
<comment type="similarity">
    <text evidence="4">Belongs to the class I-like SAM-binding methyltransferase superfamily. Cation-dependent O-methyltransferase family.</text>
</comment>
<dbReference type="PROSITE" id="PS51682">
    <property type="entry name" value="SAM_OMT_I"/>
    <property type="match status" value="1"/>
</dbReference>
<dbReference type="InterPro" id="IPR002935">
    <property type="entry name" value="SAM_O-MeTrfase"/>
</dbReference>
<dbReference type="PANTHER" id="PTHR10509">
    <property type="entry name" value="O-METHYLTRANSFERASE-RELATED"/>
    <property type="match status" value="1"/>
</dbReference>
<dbReference type="InterPro" id="IPR029063">
    <property type="entry name" value="SAM-dependent_MTases_sf"/>
</dbReference>
<evidence type="ECO:0000313" key="5">
    <source>
        <dbReference type="EMBL" id="CDP38072.1"/>
    </source>
</evidence>
<gene>
    <name evidence="5" type="ORF">GNLVRS02_ARAD1D26246g</name>
</gene>
<organism evidence="5">
    <name type="scientific">Blastobotrys adeninivorans</name>
    <name type="common">Yeast</name>
    <name type="synonym">Arxula adeninivorans</name>
    <dbReference type="NCBI Taxonomy" id="409370"/>
    <lineage>
        <taxon>Eukaryota</taxon>
        <taxon>Fungi</taxon>
        <taxon>Dikarya</taxon>
        <taxon>Ascomycota</taxon>
        <taxon>Saccharomycotina</taxon>
        <taxon>Dipodascomycetes</taxon>
        <taxon>Dipodascales</taxon>
        <taxon>Trichomonascaceae</taxon>
        <taxon>Blastobotrys</taxon>
    </lineage>
</organism>
<dbReference type="GO" id="GO:0032259">
    <property type="term" value="P:methylation"/>
    <property type="evidence" value="ECO:0007669"/>
    <property type="project" value="UniProtKB-KW"/>
</dbReference>